<keyword evidence="1" id="KW-0812">Transmembrane</keyword>
<accession>A0A0F7L356</accession>
<name>A0A0F7L356_9VIRU</name>
<feature type="transmembrane region" description="Helical" evidence="1">
    <location>
        <begin position="39"/>
        <end position="61"/>
    </location>
</feature>
<protein>
    <submittedName>
        <fullName evidence="2">Uncharacterized protein</fullName>
    </submittedName>
</protein>
<reference evidence="2" key="2">
    <citation type="submission" date="2015-03" db="EMBL/GenBank/DDBJ databases">
        <authorList>
            <person name="Chow C.-E.T."/>
            <person name="Winget D.M."/>
            <person name="White R.A.III."/>
            <person name="Hallam S.J."/>
            <person name="Suttle C.A."/>
        </authorList>
    </citation>
    <scope>NUCLEOTIDE SEQUENCE</scope>
    <source>
        <strain evidence="2">Anoxic3_7</strain>
    </source>
</reference>
<evidence type="ECO:0000313" key="2">
    <source>
        <dbReference type="EMBL" id="AKH46365.1"/>
    </source>
</evidence>
<evidence type="ECO:0000256" key="1">
    <source>
        <dbReference type="SAM" id="Phobius"/>
    </source>
</evidence>
<reference evidence="2" key="1">
    <citation type="journal article" date="2015" name="Front. Microbiol.">
        <title>Combining genomic sequencing methods to explore viral diversity and reveal potential virus-host interactions.</title>
        <authorList>
            <person name="Chow C.E."/>
            <person name="Winget D.M."/>
            <person name="White R.A.III."/>
            <person name="Hallam S.J."/>
            <person name="Suttle C.A."/>
        </authorList>
    </citation>
    <scope>NUCLEOTIDE SEQUENCE</scope>
    <source>
        <strain evidence="2">Anoxic3_7</strain>
    </source>
</reference>
<keyword evidence="1" id="KW-1133">Transmembrane helix</keyword>
<keyword evidence="1" id="KW-0472">Membrane</keyword>
<proteinExistence type="predicted"/>
<sequence>MLSGAPIGEPLNFGLAKTPSIGFQPLSIKPVKYSLLDTILPSFVLIFLLSVLITLALSIPLKPSS</sequence>
<dbReference type="EMBL" id="KR029582">
    <property type="protein sequence ID" value="AKH46365.1"/>
    <property type="molecule type" value="Genomic_DNA"/>
</dbReference>
<organism evidence="2">
    <name type="scientific">uncultured marine virus</name>
    <dbReference type="NCBI Taxonomy" id="186617"/>
    <lineage>
        <taxon>Viruses</taxon>
        <taxon>environmental samples</taxon>
    </lineage>
</organism>